<feature type="transmembrane region" description="Helical" evidence="5">
    <location>
        <begin position="266"/>
        <end position="288"/>
    </location>
</feature>
<reference evidence="9" key="1">
    <citation type="submission" date="2017-02" db="UniProtKB">
        <authorList>
            <consortium name="WormBaseParasite"/>
        </authorList>
    </citation>
    <scope>IDENTIFICATION</scope>
</reference>
<evidence type="ECO:0000313" key="9">
    <source>
        <dbReference type="WBParaSite" id="BTMF_0001171901-mRNA-1"/>
    </source>
</evidence>
<keyword evidence="2 5" id="KW-0812">Transmembrane</keyword>
<proteinExistence type="inferred from homology"/>
<sequence length="292" mass="32495">MAQQYGYAGQPPYQQPGYQNGGNPYQQGPPYHHPPPPPGFNPQVFMPPPPMHPGFDAYVESEGVKSDFGFNSASIRAAFVRKVFTLVVIMLTVVTVMTAIPFLHHGTMKFVQSTPSMYFGSYFIFLMVYIMLICCESVRRSFPGNLIALSILTLSTGYMTMMICSFHGLVSVLLCLIITVICCSGIIIFSSQTKYDLTSMYGIVFIISLVIMVFGIVAVIAAIAFHVRWLYTVYAGLAALLFMVYLAIDIQAIMGGRKHEISPEDYILAAVQVFLDIVYIFWMLLTLFGSDK</sequence>
<keyword evidence="3 5" id="KW-1133">Transmembrane helix</keyword>
<dbReference type="GO" id="GO:0005783">
    <property type="term" value="C:endoplasmic reticulum"/>
    <property type="evidence" value="ECO:0007669"/>
    <property type="project" value="TreeGrafter"/>
</dbReference>
<feature type="compositionally biased region" description="Low complexity" evidence="6">
    <location>
        <begin position="1"/>
        <end position="30"/>
    </location>
</feature>
<dbReference type="GO" id="GO:0016020">
    <property type="term" value="C:membrane"/>
    <property type="evidence" value="ECO:0007669"/>
    <property type="project" value="UniProtKB-SubCell"/>
</dbReference>
<evidence type="ECO:0000256" key="1">
    <source>
        <dbReference type="ARBA" id="ARBA00004141"/>
    </source>
</evidence>
<evidence type="ECO:0000313" key="7">
    <source>
        <dbReference type="EMBL" id="VDO33017.1"/>
    </source>
</evidence>
<accession>A0A0R3QVG1</accession>
<comment type="similarity">
    <text evidence="5">Belongs to the BI1 family.</text>
</comment>
<organism evidence="9">
    <name type="scientific">Brugia timori</name>
    <dbReference type="NCBI Taxonomy" id="42155"/>
    <lineage>
        <taxon>Eukaryota</taxon>
        <taxon>Metazoa</taxon>
        <taxon>Ecdysozoa</taxon>
        <taxon>Nematoda</taxon>
        <taxon>Chromadorea</taxon>
        <taxon>Rhabditida</taxon>
        <taxon>Spirurina</taxon>
        <taxon>Spiruromorpha</taxon>
        <taxon>Filarioidea</taxon>
        <taxon>Onchocercidae</taxon>
        <taxon>Brugia</taxon>
    </lineage>
</organism>
<dbReference type="GO" id="GO:0005794">
    <property type="term" value="C:Golgi apparatus"/>
    <property type="evidence" value="ECO:0007669"/>
    <property type="project" value="TreeGrafter"/>
</dbReference>
<dbReference type="STRING" id="42155.A0A0R3QVG1"/>
<dbReference type="AlphaFoldDB" id="A0A0R3QVG1"/>
<evidence type="ECO:0000256" key="4">
    <source>
        <dbReference type="ARBA" id="ARBA00023136"/>
    </source>
</evidence>
<feature type="region of interest" description="Disordered" evidence="6">
    <location>
        <begin position="1"/>
        <end position="43"/>
    </location>
</feature>
<evidence type="ECO:0000256" key="6">
    <source>
        <dbReference type="SAM" id="MobiDB-lite"/>
    </source>
</evidence>
<gene>
    <name evidence="7" type="ORF">BTMF_LOCUS9747</name>
</gene>
<comment type="subcellular location">
    <subcellularLocation>
        <location evidence="1">Membrane</location>
        <topology evidence="1">Multi-pass membrane protein</topology>
    </subcellularLocation>
</comment>
<dbReference type="PANTHER" id="PTHR23291:SF127">
    <property type="entry name" value="PROTEIN LIFEGUARD 1-LIKE"/>
    <property type="match status" value="1"/>
</dbReference>
<feature type="transmembrane region" description="Helical" evidence="5">
    <location>
        <begin position="83"/>
        <end position="104"/>
    </location>
</feature>
<evidence type="ECO:0000256" key="3">
    <source>
        <dbReference type="ARBA" id="ARBA00022989"/>
    </source>
</evidence>
<feature type="transmembrane region" description="Helical" evidence="5">
    <location>
        <begin position="116"/>
        <end position="134"/>
    </location>
</feature>
<name>A0A0R3QVG1_9BILA</name>
<dbReference type="PANTHER" id="PTHR23291">
    <property type="entry name" value="BAX INHIBITOR-RELATED"/>
    <property type="match status" value="1"/>
</dbReference>
<dbReference type="CDD" id="cd10428">
    <property type="entry name" value="LFG_like"/>
    <property type="match status" value="1"/>
</dbReference>
<feature type="transmembrane region" description="Helical" evidence="5">
    <location>
        <begin position="231"/>
        <end position="254"/>
    </location>
</feature>
<feature type="transmembrane region" description="Helical" evidence="5">
    <location>
        <begin position="169"/>
        <end position="189"/>
    </location>
</feature>
<feature type="transmembrane region" description="Helical" evidence="5">
    <location>
        <begin position="146"/>
        <end position="163"/>
    </location>
</feature>
<dbReference type="WBParaSite" id="BTMF_0001171901-mRNA-1">
    <property type="protein sequence ID" value="BTMF_0001171901-mRNA-1"/>
    <property type="gene ID" value="BTMF_0001171901"/>
</dbReference>
<evidence type="ECO:0000256" key="2">
    <source>
        <dbReference type="ARBA" id="ARBA00022692"/>
    </source>
</evidence>
<dbReference type="GO" id="GO:2001234">
    <property type="term" value="P:negative regulation of apoptotic signaling pathway"/>
    <property type="evidence" value="ECO:0007669"/>
    <property type="project" value="TreeGrafter"/>
</dbReference>
<feature type="transmembrane region" description="Helical" evidence="5">
    <location>
        <begin position="201"/>
        <end position="225"/>
    </location>
</feature>
<dbReference type="Pfam" id="PF01027">
    <property type="entry name" value="Bax1-I"/>
    <property type="match status" value="1"/>
</dbReference>
<dbReference type="Proteomes" id="UP000280834">
    <property type="component" value="Unassembled WGS sequence"/>
</dbReference>
<dbReference type="InterPro" id="IPR006214">
    <property type="entry name" value="Bax_inhibitor_1-related"/>
</dbReference>
<keyword evidence="4 5" id="KW-0472">Membrane</keyword>
<keyword evidence="8" id="KW-1185">Reference proteome</keyword>
<protein>
    <submittedName>
        <fullName evidence="9">Protein lifeguard 1-like</fullName>
    </submittedName>
</protein>
<evidence type="ECO:0000313" key="8">
    <source>
        <dbReference type="Proteomes" id="UP000280834"/>
    </source>
</evidence>
<feature type="compositionally biased region" description="Pro residues" evidence="6">
    <location>
        <begin position="31"/>
        <end position="43"/>
    </location>
</feature>
<dbReference type="EMBL" id="UZAG01017132">
    <property type="protein sequence ID" value="VDO33017.1"/>
    <property type="molecule type" value="Genomic_DNA"/>
</dbReference>
<evidence type="ECO:0000256" key="5">
    <source>
        <dbReference type="RuleBase" id="RU004379"/>
    </source>
</evidence>
<reference evidence="7 8" key="2">
    <citation type="submission" date="2018-11" db="EMBL/GenBank/DDBJ databases">
        <authorList>
            <consortium name="Pathogen Informatics"/>
        </authorList>
    </citation>
    <scope>NUCLEOTIDE SEQUENCE [LARGE SCALE GENOMIC DNA]</scope>
</reference>